<gene>
    <name evidence="1" type="ORF">CWE09_03000</name>
</gene>
<dbReference type="RefSeq" id="WP_126802527.1">
    <property type="nucleotide sequence ID" value="NZ_PIPL01000001.1"/>
</dbReference>
<comment type="caution">
    <text evidence="1">The sequence shown here is derived from an EMBL/GenBank/DDBJ whole genome shotgun (WGS) entry which is preliminary data.</text>
</comment>
<keyword evidence="2" id="KW-1185">Reference proteome</keyword>
<sequence length="76" mass="8939">MYEFNFALIFTSAELERKYYKEGLSHIVVKADNGLRVQIPLRRLVPFISGQGIRGRFKLITDAQYRFMSLQKLQDI</sequence>
<dbReference type="InterPro" id="IPR021363">
    <property type="entry name" value="DUF2835"/>
</dbReference>
<dbReference type="Proteomes" id="UP000288293">
    <property type="component" value="Unassembled WGS sequence"/>
</dbReference>
<evidence type="ECO:0000313" key="1">
    <source>
        <dbReference type="EMBL" id="RUO25713.1"/>
    </source>
</evidence>
<protein>
    <submittedName>
        <fullName evidence="1">DUF2835 domain-containing protein</fullName>
    </submittedName>
</protein>
<accession>A0A432W6K8</accession>
<proteinExistence type="predicted"/>
<dbReference type="AlphaFoldDB" id="A0A432W6K8"/>
<organism evidence="1 2">
    <name type="scientific">Aliidiomarina minuta</name>
    <dbReference type="NCBI Taxonomy" id="880057"/>
    <lineage>
        <taxon>Bacteria</taxon>
        <taxon>Pseudomonadati</taxon>
        <taxon>Pseudomonadota</taxon>
        <taxon>Gammaproteobacteria</taxon>
        <taxon>Alteromonadales</taxon>
        <taxon>Idiomarinaceae</taxon>
        <taxon>Aliidiomarina</taxon>
    </lineage>
</organism>
<evidence type="ECO:0000313" key="2">
    <source>
        <dbReference type="Proteomes" id="UP000288293"/>
    </source>
</evidence>
<dbReference type="EMBL" id="PIPL01000001">
    <property type="protein sequence ID" value="RUO25713.1"/>
    <property type="molecule type" value="Genomic_DNA"/>
</dbReference>
<dbReference type="OrthoDB" id="5600793at2"/>
<name>A0A432W6K8_9GAMM</name>
<dbReference type="Pfam" id="PF11197">
    <property type="entry name" value="DUF2835"/>
    <property type="match status" value="1"/>
</dbReference>
<reference evidence="1 2" key="1">
    <citation type="journal article" date="2011" name="Front. Microbiol.">
        <title>Genomic signatures of strain selection and enhancement in Bacillus atrophaeus var. globigii, a historical biowarfare simulant.</title>
        <authorList>
            <person name="Gibbons H.S."/>
            <person name="Broomall S.M."/>
            <person name="McNew L.A."/>
            <person name="Daligault H."/>
            <person name="Chapman C."/>
            <person name="Bruce D."/>
            <person name="Karavis M."/>
            <person name="Krepps M."/>
            <person name="McGregor P.A."/>
            <person name="Hong C."/>
            <person name="Park K.H."/>
            <person name="Akmal A."/>
            <person name="Feldman A."/>
            <person name="Lin J.S."/>
            <person name="Chang W.E."/>
            <person name="Higgs B.W."/>
            <person name="Demirev P."/>
            <person name="Lindquist J."/>
            <person name="Liem A."/>
            <person name="Fochler E."/>
            <person name="Read T.D."/>
            <person name="Tapia R."/>
            <person name="Johnson S."/>
            <person name="Bishop-Lilly K.A."/>
            <person name="Detter C."/>
            <person name="Han C."/>
            <person name="Sozhamannan S."/>
            <person name="Rosenzweig C.N."/>
            <person name="Skowronski E.W."/>
        </authorList>
    </citation>
    <scope>NUCLEOTIDE SEQUENCE [LARGE SCALE GENOMIC DNA]</scope>
    <source>
        <strain evidence="1 2">MLST1</strain>
    </source>
</reference>